<dbReference type="GO" id="GO:1990072">
    <property type="term" value="C:TRAPPIII protein complex"/>
    <property type="evidence" value="ECO:0007669"/>
    <property type="project" value="TreeGrafter"/>
</dbReference>
<dbReference type="Proteomes" id="UP000076738">
    <property type="component" value="Unassembled WGS sequence"/>
</dbReference>
<keyword evidence="3" id="KW-1185">Reference proteome</keyword>
<organism evidence="2 3">
    <name type="scientific">Calocera viscosa (strain TUFC12733)</name>
    <dbReference type="NCBI Taxonomy" id="1330018"/>
    <lineage>
        <taxon>Eukaryota</taxon>
        <taxon>Fungi</taxon>
        <taxon>Dikarya</taxon>
        <taxon>Basidiomycota</taxon>
        <taxon>Agaricomycotina</taxon>
        <taxon>Dacrymycetes</taxon>
        <taxon>Dacrymycetales</taxon>
        <taxon>Dacrymycetaceae</taxon>
        <taxon>Calocera</taxon>
    </lineage>
</organism>
<protein>
    <submittedName>
        <fullName evidence="2">Uncharacterized protein</fullName>
    </submittedName>
</protein>
<dbReference type="OrthoDB" id="203724at2759"/>
<feature type="region of interest" description="Disordered" evidence="1">
    <location>
        <begin position="196"/>
        <end position="236"/>
    </location>
</feature>
<feature type="region of interest" description="Disordered" evidence="1">
    <location>
        <begin position="337"/>
        <end position="361"/>
    </location>
</feature>
<gene>
    <name evidence="2" type="ORF">CALVIDRAFT_596791</name>
</gene>
<name>A0A167NYA5_CALVF</name>
<dbReference type="EMBL" id="KV417276">
    <property type="protein sequence ID" value="KZO98219.1"/>
    <property type="molecule type" value="Genomic_DNA"/>
</dbReference>
<dbReference type="Pfam" id="PF12739">
    <property type="entry name" value="TRAPPC-Trs85"/>
    <property type="match status" value="1"/>
</dbReference>
<dbReference type="PANTHER" id="PTHR12975">
    <property type="entry name" value="TRANSPORT PROTEIN TRAPP"/>
    <property type="match status" value="1"/>
</dbReference>
<dbReference type="AlphaFoldDB" id="A0A167NYA5"/>
<reference evidence="2 3" key="1">
    <citation type="journal article" date="2016" name="Mol. Biol. Evol.">
        <title>Comparative Genomics of Early-Diverging Mushroom-Forming Fungi Provides Insights into the Origins of Lignocellulose Decay Capabilities.</title>
        <authorList>
            <person name="Nagy L.G."/>
            <person name="Riley R."/>
            <person name="Tritt A."/>
            <person name="Adam C."/>
            <person name="Daum C."/>
            <person name="Floudas D."/>
            <person name="Sun H."/>
            <person name="Yadav J.S."/>
            <person name="Pangilinan J."/>
            <person name="Larsson K.H."/>
            <person name="Matsuura K."/>
            <person name="Barry K."/>
            <person name="Labutti K."/>
            <person name="Kuo R."/>
            <person name="Ohm R.A."/>
            <person name="Bhattacharya S.S."/>
            <person name="Shirouzu T."/>
            <person name="Yoshinaga Y."/>
            <person name="Martin F.M."/>
            <person name="Grigoriev I.V."/>
            <person name="Hibbett D.S."/>
        </authorList>
    </citation>
    <scope>NUCLEOTIDE SEQUENCE [LARGE SCALE GENOMIC DNA]</scope>
    <source>
        <strain evidence="2 3">TUFC12733</strain>
    </source>
</reference>
<evidence type="ECO:0000313" key="2">
    <source>
        <dbReference type="EMBL" id="KZO98219.1"/>
    </source>
</evidence>
<feature type="compositionally biased region" description="Pro residues" evidence="1">
    <location>
        <begin position="202"/>
        <end position="224"/>
    </location>
</feature>
<feature type="region of interest" description="Disordered" evidence="1">
    <location>
        <begin position="253"/>
        <end position="279"/>
    </location>
</feature>
<feature type="region of interest" description="Disordered" evidence="1">
    <location>
        <begin position="591"/>
        <end position="611"/>
    </location>
</feature>
<accession>A0A167NYA5</accession>
<feature type="compositionally biased region" description="Low complexity" evidence="1">
    <location>
        <begin position="338"/>
        <end position="361"/>
    </location>
</feature>
<dbReference type="PANTHER" id="PTHR12975:SF6">
    <property type="entry name" value="TRAFFICKING PROTEIN PARTICLE COMPLEX SUBUNIT 8"/>
    <property type="match status" value="1"/>
</dbReference>
<evidence type="ECO:0000256" key="1">
    <source>
        <dbReference type="SAM" id="MobiDB-lite"/>
    </source>
</evidence>
<evidence type="ECO:0000313" key="3">
    <source>
        <dbReference type="Proteomes" id="UP000076738"/>
    </source>
</evidence>
<proteinExistence type="predicted"/>
<dbReference type="InterPro" id="IPR024420">
    <property type="entry name" value="TRAPP_III_complex_Trs85"/>
</dbReference>
<sequence>MAFQPPIAIAHSPLLPTFLSDNNSPPIHTVLQAHSRLKNVQTLTTGLQPVVHSAFGLRFVPLEEGTFEDGASGKGKERWVDWIGERVGAVSGKTSWDEKEGGEDRVWLEAQRCLEATAGAEGAVAVLLIATTADPSPIAALQALHTQAKPFADAKALLMFYLVITTSPADPTLLPSLQRAFGPHCGVLSLPTPLQNDTQIAVPPPLPSPPPLRSALPPTPPLPQTTPTSAMPPSALLEDDDYINSHVLTPGEIADPLSAEIDGTMSPGGSEPPQEKKEVKTISSSVSQAWHRFLREFVTQSLVPFMERSVLALHESYTSRRALPNRLLSITSRRFFGSSSAPASTSTSPKPTLATTSASLLGTPAGDRRLVEWSAMLGDQKEVQGIGDPIRREGRGANVEDILLLHALHHPPPPPPAAQAVPSLTPLAAACLRPPPIVTADDLLNRALVLSRADYMLNVRNENGIDGMSSERRKEVARWFVLAASGAEEPLAALLLARAGTWEVGRRRKGMWYALAGGLMERFGVKRLAMLYLRRAYDLFSQPSEPKLGELGEVDPAVDQWLKEEKRNRDGFPMPEGVARSLEGLTGEKLVEEASEEPPEPPSKSPTRPVYAETPVRDKEGLTGAAVAGFWGREAPKEVDPLVVDVQVDEGEEVAHDFGYSGRTAPARLHVTFTLRNVSAAREAEFILRLPSAIAAATAAAAPLIPPQWTGALVHRGKLPPMQETTRTARLHISRSGQYALAGWRLLVAVGGERFVQVGKEGRVSVVQAQG</sequence>
<dbReference type="STRING" id="1330018.A0A167NYA5"/>